<feature type="region of interest" description="Disordered" evidence="1">
    <location>
        <begin position="107"/>
        <end position="143"/>
    </location>
</feature>
<accession>A0AAN6JNS0</accession>
<feature type="region of interest" description="Disordered" evidence="1">
    <location>
        <begin position="157"/>
        <end position="189"/>
    </location>
</feature>
<dbReference type="AlphaFoldDB" id="A0AAN6JNS0"/>
<protein>
    <submittedName>
        <fullName evidence="2">Uncharacterized protein</fullName>
    </submittedName>
</protein>
<dbReference type="Proteomes" id="UP001176521">
    <property type="component" value="Unassembled WGS sequence"/>
</dbReference>
<feature type="compositionally biased region" description="Polar residues" evidence="1">
    <location>
        <begin position="162"/>
        <end position="189"/>
    </location>
</feature>
<proteinExistence type="predicted"/>
<name>A0AAN6JNS0_9BASI</name>
<keyword evidence="3" id="KW-1185">Reference proteome</keyword>
<gene>
    <name evidence="2" type="ORF">OC842_000059</name>
</gene>
<feature type="compositionally biased region" description="Low complexity" evidence="1">
    <location>
        <begin position="235"/>
        <end position="247"/>
    </location>
</feature>
<feature type="compositionally biased region" description="Low complexity" evidence="1">
    <location>
        <begin position="108"/>
        <end position="125"/>
    </location>
</feature>
<feature type="region of interest" description="Disordered" evidence="1">
    <location>
        <begin position="225"/>
        <end position="254"/>
    </location>
</feature>
<reference evidence="2" key="1">
    <citation type="journal article" date="2023" name="PhytoFront">
        <title>Draft Genome Resources of Seven Strains of Tilletia horrida, Causal Agent of Kernel Smut of Rice.</title>
        <authorList>
            <person name="Khanal S."/>
            <person name="Antony Babu S."/>
            <person name="Zhou X.G."/>
        </authorList>
    </citation>
    <scope>NUCLEOTIDE SEQUENCE</scope>
    <source>
        <strain evidence="2">TX3</strain>
    </source>
</reference>
<dbReference type="EMBL" id="JAPDMQ010000002">
    <property type="protein sequence ID" value="KAK0541226.1"/>
    <property type="molecule type" value="Genomic_DNA"/>
</dbReference>
<evidence type="ECO:0000313" key="2">
    <source>
        <dbReference type="EMBL" id="KAK0541226.1"/>
    </source>
</evidence>
<evidence type="ECO:0000256" key="1">
    <source>
        <dbReference type="SAM" id="MobiDB-lite"/>
    </source>
</evidence>
<sequence>MAIDSDLYQAPQPSRRPSSIASTSTLTLTPVTGLASPSLSRVPSVVAPKLDLISALARPSRTASASTSTSGDHAFASTSTPSLYSVAGAASAASAAPSSAFDHHLAQYRPRPSSSSTYSFSTTRTNHTEHSRHYPSPSISGQSAEASLLAAKLRLSRSTSLEGSRNDTTSLDVRPGGSSSQRSSFYGTAGSTSYNGSQDFARAVTSDDVFAPGFTRVVHAAENGETLPDLAPGDSSLSARSRSRSGSYGTKGKQPAEPVLVRYVLPYGLSGPAVEKNALNEALLAPAFEVGASEPTLANSLGRSSSGQTATTSARHSVGYVAAQHAAQQMMYAAQGAAGGAGLHPGSMPMNEWMFNGGMGSTVPLAGPNAVPLHLVHGLTSTSSEDYPLDTAELAAYETGLSGNTQNLMGLEHDMDSMNLYQQSHHLVDPSTLRAIALTSQAVAVYRTHTVTRRFRDPFRER</sequence>
<feature type="region of interest" description="Disordered" evidence="1">
    <location>
        <begin position="1"/>
        <end position="24"/>
    </location>
</feature>
<comment type="caution">
    <text evidence="2">The sequence shown here is derived from an EMBL/GenBank/DDBJ whole genome shotgun (WGS) entry which is preliminary data.</text>
</comment>
<organism evidence="2 3">
    <name type="scientific">Tilletia horrida</name>
    <dbReference type="NCBI Taxonomy" id="155126"/>
    <lineage>
        <taxon>Eukaryota</taxon>
        <taxon>Fungi</taxon>
        <taxon>Dikarya</taxon>
        <taxon>Basidiomycota</taxon>
        <taxon>Ustilaginomycotina</taxon>
        <taxon>Exobasidiomycetes</taxon>
        <taxon>Tilletiales</taxon>
        <taxon>Tilletiaceae</taxon>
        <taxon>Tilletia</taxon>
    </lineage>
</organism>
<evidence type="ECO:0000313" key="3">
    <source>
        <dbReference type="Proteomes" id="UP001176521"/>
    </source>
</evidence>